<evidence type="ECO:0000313" key="1">
    <source>
        <dbReference type="EMBL" id="VFU28993.1"/>
    </source>
</evidence>
<dbReference type="EMBL" id="CAADRP010000480">
    <property type="protein sequence ID" value="VFU28993.1"/>
    <property type="molecule type" value="Genomic_DNA"/>
</dbReference>
<name>A0A6N2KKA4_SALVM</name>
<accession>A0A6N2KKA4</accession>
<sequence length="123" mass="14366">MEGIRRIIGLRGFLHCHPRVGMAWLCIRLLVRRLLRGLAWLGLLGQVEKRLEVVRRMVLDGVGQIWGRNSRRRKRFAKVLISLLLDKTGQKRCFLWLSTTIIRGFTIPPCGRGQEQNQEPRRL</sequence>
<organism evidence="1">
    <name type="scientific">Salix viminalis</name>
    <name type="common">Common osier</name>
    <name type="synonym">Basket willow</name>
    <dbReference type="NCBI Taxonomy" id="40686"/>
    <lineage>
        <taxon>Eukaryota</taxon>
        <taxon>Viridiplantae</taxon>
        <taxon>Streptophyta</taxon>
        <taxon>Embryophyta</taxon>
        <taxon>Tracheophyta</taxon>
        <taxon>Spermatophyta</taxon>
        <taxon>Magnoliopsida</taxon>
        <taxon>eudicotyledons</taxon>
        <taxon>Gunneridae</taxon>
        <taxon>Pentapetalae</taxon>
        <taxon>rosids</taxon>
        <taxon>fabids</taxon>
        <taxon>Malpighiales</taxon>
        <taxon>Salicaceae</taxon>
        <taxon>Saliceae</taxon>
        <taxon>Salix</taxon>
    </lineage>
</organism>
<reference evidence="1" key="1">
    <citation type="submission" date="2019-03" db="EMBL/GenBank/DDBJ databases">
        <authorList>
            <person name="Mank J."/>
            <person name="Almeida P."/>
        </authorList>
    </citation>
    <scope>NUCLEOTIDE SEQUENCE</scope>
    <source>
        <strain evidence="1">78183</strain>
    </source>
</reference>
<gene>
    <name evidence="1" type="ORF">SVIM_LOCUS100482</name>
</gene>
<proteinExistence type="predicted"/>
<protein>
    <submittedName>
        <fullName evidence="1">Uncharacterized protein</fullName>
    </submittedName>
</protein>
<dbReference type="AlphaFoldDB" id="A0A6N2KKA4"/>